<comment type="caution">
    <text evidence="1">The sequence shown here is derived from an EMBL/GenBank/DDBJ whole genome shotgun (WGS) entry which is preliminary data.</text>
</comment>
<dbReference type="EMBL" id="AWUE01017800">
    <property type="protein sequence ID" value="OMO84818.1"/>
    <property type="molecule type" value="Genomic_DNA"/>
</dbReference>
<organism evidence="1 2">
    <name type="scientific">Corchorus olitorius</name>
    <dbReference type="NCBI Taxonomy" id="93759"/>
    <lineage>
        <taxon>Eukaryota</taxon>
        <taxon>Viridiplantae</taxon>
        <taxon>Streptophyta</taxon>
        <taxon>Embryophyta</taxon>
        <taxon>Tracheophyta</taxon>
        <taxon>Spermatophyta</taxon>
        <taxon>Magnoliopsida</taxon>
        <taxon>eudicotyledons</taxon>
        <taxon>Gunneridae</taxon>
        <taxon>Pentapetalae</taxon>
        <taxon>rosids</taxon>
        <taxon>malvids</taxon>
        <taxon>Malvales</taxon>
        <taxon>Malvaceae</taxon>
        <taxon>Grewioideae</taxon>
        <taxon>Apeibeae</taxon>
        <taxon>Corchorus</taxon>
    </lineage>
</organism>
<protein>
    <submittedName>
        <fullName evidence="1">Uncharacterized protein</fullName>
    </submittedName>
</protein>
<name>A0A1R3IQF2_9ROSI</name>
<dbReference type="Proteomes" id="UP000187203">
    <property type="component" value="Unassembled WGS sequence"/>
</dbReference>
<evidence type="ECO:0000313" key="2">
    <source>
        <dbReference type="Proteomes" id="UP000187203"/>
    </source>
</evidence>
<keyword evidence="2" id="KW-1185">Reference proteome</keyword>
<proteinExistence type="predicted"/>
<dbReference type="AlphaFoldDB" id="A0A1R3IQF2"/>
<gene>
    <name evidence="1" type="ORF">COLO4_21827</name>
</gene>
<evidence type="ECO:0000313" key="1">
    <source>
        <dbReference type="EMBL" id="OMO84818.1"/>
    </source>
</evidence>
<accession>A0A1R3IQF2</accession>
<sequence>MGLAAPQILETEATVDGYRKRHHDFLFPLELKSDLDSLRNTP</sequence>
<reference evidence="2" key="1">
    <citation type="submission" date="2013-09" db="EMBL/GenBank/DDBJ databases">
        <title>Corchorus olitorius genome sequencing.</title>
        <authorList>
            <person name="Alam M."/>
            <person name="Haque M.S."/>
            <person name="Islam M.S."/>
            <person name="Emdad E.M."/>
            <person name="Islam M.M."/>
            <person name="Ahmed B."/>
            <person name="Halim A."/>
            <person name="Hossen Q.M.M."/>
            <person name="Hossain M.Z."/>
            <person name="Ahmed R."/>
            <person name="Khan M.M."/>
            <person name="Islam R."/>
            <person name="Rashid M.M."/>
            <person name="Khan S.A."/>
            <person name="Rahman M.S."/>
            <person name="Alam M."/>
            <person name="Yahiya A.S."/>
            <person name="Khan M.S."/>
            <person name="Azam M.S."/>
            <person name="Haque T."/>
            <person name="Lashkar M.Z.H."/>
            <person name="Akhand A.I."/>
            <person name="Morshed G."/>
            <person name="Roy S."/>
            <person name="Uddin K.S."/>
            <person name="Rabeya T."/>
            <person name="Hossain A.S."/>
            <person name="Chowdhury A."/>
            <person name="Snigdha A.R."/>
            <person name="Mortoza M.S."/>
            <person name="Matin S.A."/>
            <person name="Hoque S.M.E."/>
            <person name="Islam M.K."/>
            <person name="Roy D.K."/>
            <person name="Haider R."/>
            <person name="Moosa M.M."/>
            <person name="Elias S.M."/>
            <person name="Hasan A.M."/>
            <person name="Jahan S."/>
            <person name="Shafiuddin M."/>
            <person name="Mahmood N."/>
            <person name="Shommy N.S."/>
        </authorList>
    </citation>
    <scope>NUCLEOTIDE SEQUENCE [LARGE SCALE GENOMIC DNA]</scope>
    <source>
        <strain evidence="2">cv. O-4</strain>
    </source>
</reference>